<dbReference type="SUPFAM" id="SSF56925">
    <property type="entry name" value="OMPA-like"/>
    <property type="match status" value="1"/>
</dbReference>
<feature type="chain" id="PRO_5046929129" description="Outer membrane protein beta-barrel domain-containing protein" evidence="2">
    <location>
        <begin position="21"/>
        <end position="352"/>
    </location>
</feature>
<accession>A0ABN8DNY3</accession>
<feature type="signal peptide" evidence="2">
    <location>
        <begin position="1"/>
        <end position="20"/>
    </location>
</feature>
<dbReference type="Gene3D" id="3.30.1330.60">
    <property type="entry name" value="OmpA-like domain"/>
    <property type="match status" value="1"/>
</dbReference>
<feature type="domain" description="Outer membrane protein beta-barrel" evidence="3">
    <location>
        <begin position="52"/>
        <end position="176"/>
    </location>
</feature>
<dbReference type="InterPro" id="IPR011250">
    <property type="entry name" value="OMP/PagP_B-barrel"/>
</dbReference>
<proteinExistence type="predicted"/>
<dbReference type="SUPFAM" id="SSF103088">
    <property type="entry name" value="OmpA-like"/>
    <property type="match status" value="1"/>
</dbReference>
<name>A0ABN8DNY3_9VIBR</name>
<reference evidence="4" key="1">
    <citation type="submission" date="2021-12" db="EMBL/GenBank/DDBJ databases">
        <authorList>
            <person name="Rodrigo-Torres L."/>
            <person name="Arahal R. D."/>
            <person name="Lucena T."/>
        </authorList>
    </citation>
    <scope>NUCLEOTIDE SEQUENCE</scope>
    <source>
        <strain evidence="4">CECT 8226</strain>
    </source>
</reference>
<gene>
    <name evidence="4" type="ORF">VHP8226_04045</name>
</gene>
<dbReference type="Proteomes" id="UP000838160">
    <property type="component" value="Unassembled WGS sequence"/>
</dbReference>
<evidence type="ECO:0000313" key="5">
    <source>
        <dbReference type="Proteomes" id="UP000838160"/>
    </source>
</evidence>
<sequence length="352" mass="39724">MNDKFMLLMLTFFVSTNLLASELAVDSQDNIDDAMFDIEEDKVTLDPKKWRYITQLKIGKSDVANQKYGGDYGSSVGFRFGAALSKQLVVGLEYNNTDVVDSARHSLSYMGPNITYHHWLNDAVSAYVGTGVGVKLTDNFSQDSEQETIRDAFPYLDIGFHYQLSERWRIGAGYRNAFRVTQANDSLNDVYMSLSFITAVNQPEPSPVIVPAPCPVCEEAPIPEPERELMTLAISYFDLNESQLPPIEEQKVNSIIRTIDSENGIEKVRANVNTDGSGIAESNEILSEQRGNYTHELIKRATTLDDDDIIIHTQVNDHSERFSRCMLIETGQKRADCLQQDRKLELILYPQE</sequence>
<dbReference type="EMBL" id="CAKLCM010000003">
    <property type="protein sequence ID" value="CAH0530402.1"/>
    <property type="molecule type" value="Genomic_DNA"/>
</dbReference>
<organism evidence="4 5">
    <name type="scientific">Vibrio hippocampi</name>
    <dbReference type="NCBI Taxonomy" id="654686"/>
    <lineage>
        <taxon>Bacteria</taxon>
        <taxon>Pseudomonadati</taxon>
        <taxon>Pseudomonadota</taxon>
        <taxon>Gammaproteobacteria</taxon>
        <taxon>Vibrionales</taxon>
        <taxon>Vibrionaceae</taxon>
        <taxon>Vibrio</taxon>
    </lineage>
</organism>
<comment type="caution">
    <text evidence="4">The sequence shown here is derived from an EMBL/GenBank/DDBJ whole genome shotgun (WGS) entry which is preliminary data.</text>
</comment>
<evidence type="ECO:0000256" key="1">
    <source>
        <dbReference type="ARBA" id="ARBA00022729"/>
    </source>
</evidence>
<dbReference type="Gene3D" id="2.40.160.20">
    <property type="match status" value="1"/>
</dbReference>
<dbReference type="InterPro" id="IPR036737">
    <property type="entry name" value="OmpA-like_sf"/>
</dbReference>
<keyword evidence="5" id="KW-1185">Reference proteome</keyword>
<protein>
    <recommendedName>
        <fullName evidence="3">Outer membrane protein beta-barrel domain-containing protein</fullName>
    </recommendedName>
</protein>
<dbReference type="Pfam" id="PF13505">
    <property type="entry name" value="OMP_b-brl"/>
    <property type="match status" value="1"/>
</dbReference>
<keyword evidence="1 2" id="KW-0732">Signal</keyword>
<evidence type="ECO:0000259" key="3">
    <source>
        <dbReference type="Pfam" id="PF13505"/>
    </source>
</evidence>
<evidence type="ECO:0000256" key="2">
    <source>
        <dbReference type="SAM" id="SignalP"/>
    </source>
</evidence>
<dbReference type="InterPro" id="IPR027385">
    <property type="entry name" value="Beta-barrel_OMP"/>
</dbReference>
<evidence type="ECO:0000313" key="4">
    <source>
        <dbReference type="EMBL" id="CAH0530402.1"/>
    </source>
</evidence>